<dbReference type="Proteomes" id="UP000018339">
    <property type="component" value="Unassembled WGS sequence"/>
</dbReference>
<dbReference type="Pfam" id="PF02810">
    <property type="entry name" value="SEC-C"/>
    <property type="match status" value="1"/>
</dbReference>
<evidence type="ECO:0000313" key="2">
    <source>
        <dbReference type="Proteomes" id="UP000018339"/>
    </source>
</evidence>
<proteinExistence type="predicted"/>
<organism evidence="1 2">
    <name type="scientific">Geobacillus thermopakistaniensis (strain MAS1)</name>
    <dbReference type="NCBI Taxonomy" id="1408282"/>
    <lineage>
        <taxon>Bacteria</taxon>
        <taxon>Bacillati</taxon>
        <taxon>Bacillota</taxon>
        <taxon>Bacilli</taxon>
        <taxon>Bacillales</taxon>
        <taxon>Anoxybacillaceae</taxon>
        <taxon>Geobacillus</taxon>
    </lineage>
</organism>
<dbReference type="InterPro" id="IPR004027">
    <property type="entry name" value="SEC_C_motif"/>
</dbReference>
<comment type="caution">
    <text evidence="1">The sequence shown here is derived from an EMBL/GenBank/DDBJ whole genome shotgun (WGS) entry which is preliminary data.</text>
</comment>
<dbReference type="SUPFAM" id="SSF103642">
    <property type="entry name" value="Sec-C motif"/>
    <property type="match status" value="1"/>
</dbReference>
<dbReference type="Gene3D" id="3.10.450.50">
    <property type="match status" value="1"/>
</dbReference>
<dbReference type="RefSeq" id="WP_023634283.1">
    <property type="nucleotide sequence ID" value="NZ_AYSF01000067.1"/>
</dbReference>
<dbReference type="AlphaFoldDB" id="A0A7U9P671"/>
<keyword evidence="2" id="KW-1185">Reference proteome</keyword>
<sequence>MEKKAGASNMAETPRNALCPCGSGKKYKKCCMNKQQEREIKRVRQRRFFDQKYELSQMVQRFLDESLSYDEREAVNRTFRRMIEQKDHREELKVFETLWRFFLNRYPNGLRGVEWFQQEKGRRLSPELKEMLDRWVRLVPRLVQFVDLHDEGGVAVDRLTGEKLLMPYCETLEVVRPWGGMFAFLEPFDGGYYVCGVSSIVDPKGVERAEENIRVLLTQTDWPYEKVAVEHFLDIVDAGYPPRADDVQEERTRWTYEYECQEAAEAMRKLASIGRAHIDHDDGEKVEGSWCTNVYHYVGVISPKPIHVFELGGSLSAHRSRLVLSTEEEGTAEQLVSLLQAFGYSPKERKRGTEAVLRRKGIENVSLHIDSDPDSPPWVATMAGLDVQMEKALHTPLEKWNGKTPHEMAREGRVQEVDEWLKEYEFHLFNMQERANLPVLIGVNPIRSRYGLPPSPFSSSHRLSDLWKMKWMGPERTETLLIRAEWEGMYFTDDALAFYNEVIVSGEKEAKEACWAVVLLVCEYMTGRTFSSWEDVGEEDWKQCIVDQIPSRWSSFSWEVVSRALDMLLEWADWLDRRYGTNHRTVIGAVLEEVRSELEHCFALLDEWRGENGKGDEELMAWQLARLFGLPISLSVGFSFFRVKRVEQGKAVLDWLAHNRTVTWDIPKRAEPHLLPGMYIVAATDRNGKLDDLARVYPPSFSPYVEPWLQALQEWPDKVEKERAAFQERLLASLSRLLRRP</sequence>
<accession>A0A7U9P671</accession>
<protein>
    <submittedName>
        <fullName evidence="1">Preprotein translocase SecA</fullName>
    </submittedName>
</protein>
<evidence type="ECO:0000313" key="1">
    <source>
        <dbReference type="EMBL" id="ESU71369.1"/>
    </source>
</evidence>
<dbReference type="EMBL" id="AYSF01000067">
    <property type="protein sequence ID" value="ESU71369.1"/>
    <property type="molecule type" value="Genomic_DNA"/>
</dbReference>
<reference evidence="1 2" key="1">
    <citation type="journal article" date="2014" name="Genome Announc.">
        <title>Draft Genome Sequence of Geobacillus thermopakistaniensis Strain MAS1.</title>
        <authorList>
            <person name="Siddiqui M.A."/>
            <person name="Rashid N."/>
            <person name="Ayyampalayam S."/>
            <person name="Whitman W.B."/>
        </authorList>
    </citation>
    <scope>NUCLEOTIDE SEQUENCE [LARGE SCALE GENOMIC DNA]</scope>
    <source>
        <strain evidence="1 2">MAS1</strain>
    </source>
</reference>
<name>A0A7U9P671_GEOTM</name>
<gene>
    <name evidence="1" type="ORF">T260_13745</name>
</gene>